<name>A0A426UW01_9ACTN</name>
<feature type="region of interest" description="Disordered" evidence="1">
    <location>
        <begin position="10"/>
        <end position="29"/>
    </location>
</feature>
<gene>
    <name evidence="2" type="ORF">EIW28_15960</name>
</gene>
<comment type="caution">
    <text evidence="2">The sequence shown here is derived from an EMBL/GenBank/DDBJ whole genome shotgun (WGS) entry which is preliminary data.</text>
</comment>
<keyword evidence="3" id="KW-1185">Reference proteome</keyword>
<evidence type="ECO:0000313" key="3">
    <source>
        <dbReference type="Proteomes" id="UP000277256"/>
    </source>
</evidence>
<dbReference type="InterPro" id="IPR025851">
    <property type="entry name" value="SUKH-4"/>
</dbReference>
<evidence type="ECO:0000256" key="1">
    <source>
        <dbReference type="SAM" id="MobiDB-lite"/>
    </source>
</evidence>
<proteinExistence type="predicted"/>
<reference evidence="2 3" key="1">
    <citation type="submission" date="2018-12" db="EMBL/GenBank/DDBJ databases">
        <title>Glycomyces sp. YIM 121974 draft genome.</title>
        <authorList>
            <person name="Li Q."/>
        </authorList>
    </citation>
    <scope>NUCLEOTIDE SEQUENCE [LARGE SCALE GENOMIC DNA]</scope>
    <source>
        <strain evidence="2 3">YIM 121974</strain>
    </source>
</reference>
<dbReference type="AlphaFoldDB" id="A0A426UW01"/>
<dbReference type="RefSeq" id="WP_125248696.1">
    <property type="nucleotide sequence ID" value="NZ_RSEB01000004.1"/>
</dbReference>
<evidence type="ECO:0000313" key="2">
    <source>
        <dbReference type="EMBL" id="RRR98388.1"/>
    </source>
</evidence>
<dbReference type="EMBL" id="RSEB01000004">
    <property type="protein sequence ID" value="RRR98388.1"/>
    <property type="molecule type" value="Genomic_DNA"/>
</dbReference>
<dbReference type="Pfam" id="PF14435">
    <property type="entry name" value="SUKH-4"/>
    <property type="match status" value="1"/>
</dbReference>
<organism evidence="2 3">
    <name type="scientific">Glycomyces terrestris</name>
    <dbReference type="NCBI Taxonomy" id="2493553"/>
    <lineage>
        <taxon>Bacteria</taxon>
        <taxon>Bacillati</taxon>
        <taxon>Actinomycetota</taxon>
        <taxon>Actinomycetes</taxon>
        <taxon>Glycomycetales</taxon>
        <taxon>Glycomycetaceae</taxon>
        <taxon>Glycomyces</taxon>
    </lineage>
</organism>
<dbReference type="OrthoDB" id="4457345at2"/>
<accession>A0A426UW01</accession>
<sequence>MTDEQIAAALAGRAATPYPGEWQSPPFRDRREGGRVFAVVAIDPGLSEIGVDRDGGGVYLLGEEPVLVNASAAAFTACSQVYAAASAEADRLEAAAEAIAADDDVDDDEEEDRGDAFTEVVLARLAAADPAAVADENAFWSIAAEELGYRIP</sequence>
<protein>
    <recommendedName>
        <fullName evidence="4">SUKH-4 family immunity protein</fullName>
    </recommendedName>
</protein>
<dbReference type="Proteomes" id="UP000277256">
    <property type="component" value="Unassembled WGS sequence"/>
</dbReference>
<evidence type="ECO:0008006" key="4">
    <source>
        <dbReference type="Google" id="ProtNLM"/>
    </source>
</evidence>